<gene>
    <name evidence="4" type="ORF">D7322_00605</name>
</gene>
<reference evidence="4 5" key="1">
    <citation type="submission" date="2018-10" db="EMBL/GenBank/DDBJ databases">
        <title>Sphingobacterium sp. M05W1-28.</title>
        <authorList>
            <person name="Cai H."/>
        </authorList>
    </citation>
    <scope>NUCLEOTIDE SEQUENCE [LARGE SCALE GENOMIC DNA]</scope>
    <source>
        <strain evidence="4 5">M05W1-28</strain>
    </source>
</reference>
<keyword evidence="1" id="KW-0812">Transmembrane</keyword>
<dbReference type="Gene3D" id="2.60.120.1440">
    <property type="match status" value="1"/>
</dbReference>
<evidence type="ECO:0000259" key="2">
    <source>
        <dbReference type="Pfam" id="PF04773"/>
    </source>
</evidence>
<organism evidence="4 5">
    <name type="scientific">Sphingobacterium puteale</name>
    <dbReference type="NCBI Taxonomy" id="2420510"/>
    <lineage>
        <taxon>Bacteria</taxon>
        <taxon>Pseudomonadati</taxon>
        <taxon>Bacteroidota</taxon>
        <taxon>Sphingobacteriia</taxon>
        <taxon>Sphingobacteriales</taxon>
        <taxon>Sphingobacteriaceae</taxon>
        <taxon>Sphingobacterium</taxon>
    </lineage>
</organism>
<comment type="caution">
    <text evidence="4">The sequence shown here is derived from an EMBL/GenBank/DDBJ whole genome shotgun (WGS) entry which is preliminary data.</text>
</comment>
<dbReference type="RefSeq" id="WP_121120553.1">
    <property type="nucleotide sequence ID" value="NZ_RBWS01000001.1"/>
</dbReference>
<dbReference type="InterPro" id="IPR006860">
    <property type="entry name" value="FecR"/>
</dbReference>
<dbReference type="InterPro" id="IPR012373">
    <property type="entry name" value="Ferrdict_sens_TM"/>
</dbReference>
<dbReference type="PIRSF" id="PIRSF018266">
    <property type="entry name" value="FecR"/>
    <property type="match status" value="1"/>
</dbReference>
<feature type="transmembrane region" description="Helical" evidence="1">
    <location>
        <begin position="84"/>
        <end position="102"/>
    </location>
</feature>
<feature type="domain" description="FecR protein" evidence="2">
    <location>
        <begin position="185"/>
        <end position="272"/>
    </location>
</feature>
<keyword evidence="1" id="KW-0472">Membrane</keyword>
<dbReference type="Pfam" id="PF16344">
    <property type="entry name" value="FecR_C"/>
    <property type="match status" value="1"/>
</dbReference>
<dbReference type="Pfam" id="PF04773">
    <property type="entry name" value="FecR"/>
    <property type="match status" value="1"/>
</dbReference>
<dbReference type="GO" id="GO:0016989">
    <property type="term" value="F:sigma factor antagonist activity"/>
    <property type="evidence" value="ECO:0007669"/>
    <property type="project" value="TreeGrafter"/>
</dbReference>
<sequence>MKENTGHIAGLIQKFLNGQLTEEEQEQLDAWLNNNSQNKKFLESFREAKHIEDDLAIFRQLDANKAWKKLNEKKGKGSRSFKRWSLGMAASIVFLMGSYILWRVALSPLESENKQVAISKKQDVEPATSGAVLVLADGTKVSLNDDSTKNLAKNNNLIGNSNELVVKKSEQPIPLQYNLLIVPKASFYKMTLADGTKVWVNALSQLKFPAQFSAKERRVILEGEAYFEVSPKRDQPFIVESKGNEIEVLGTHFNINAYSDQVRTTLAEGRVEVRQNDQLVELHPGEYAASYKDNLIKGKADLAHDLAWHNNEFYFKKETIKNIAHQLSRWYGLDVTFRGNVQLDKEYTGSIERDVKLSQVLEMLSYVSDLKFEVEGKKLIIATRT</sequence>
<name>A0A420W3T5_9SPHI</name>
<proteinExistence type="predicted"/>
<accession>A0A420W3T5</accession>
<dbReference type="AlphaFoldDB" id="A0A420W3T5"/>
<dbReference type="Gene3D" id="3.55.50.30">
    <property type="match status" value="1"/>
</dbReference>
<evidence type="ECO:0000259" key="3">
    <source>
        <dbReference type="Pfam" id="PF16344"/>
    </source>
</evidence>
<keyword evidence="5" id="KW-1185">Reference proteome</keyword>
<dbReference type="InterPro" id="IPR032508">
    <property type="entry name" value="FecR_C"/>
</dbReference>
<dbReference type="PANTHER" id="PTHR30273:SF2">
    <property type="entry name" value="PROTEIN FECR"/>
    <property type="match status" value="1"/>
</dbReference>
<evidence type="ECO:0000313" key="5">
    <source>
        <dbReference type="Proteomes" id="UP000282423"/>
    </source>
</evidence>
<feature type="domain" description="Protein FecR C-terminal" evidence="3">
    <location>
        <begin position="312"/>
        <end position="381"/>
    </location>
</feature>
<dbReference type="OrthoDB" id="1099963at2"/>
<evidence type="ECO:0000256" key="1">
    <source>
        <dbReference type="SAM" id="Phobius"/>
    </source>
</evidence>
<dbReference type="EMBL" id="RBWS01000001">
    <property type="protein sequence ID" value="RKO73217.1"/>
    <property type="molecule type" value="Genomic_DNA"/>
</dbReference>
<protein>
    <submittedName>
        <fullName evidence="4">FecR family protein</fullName>
    </submittedName>
</protein>
<dbReference type="Proteomes" id="UP000282423">
    <property type="component" value="Unassembled WGS sequence"/>
</dbReference>
<evidence type="ECO:0000313" key="4">
    <source>
        <dbReference type="EMBL" id="RKO73217.1"/>
    </source>
</evidence>
<keyword evidence="1" id="KW-1133">Transmembrane helix</keyword>
<dbReference type="PANTHER" id="PTHR30273">
    <property type="entry name" value="PERIPLASMIC SIGNAL SENSOR AND SIGMA FACTOR ACTIVATOR FECR-RELATED"/>
    <property type="match status" value="1"/>
</dbReference>